<comment type="caution">
    <text evidence="4">The sequence shown here is derived from an EMBL/GenBank/DDBJ whole genome shotgun (WGS) entry which is preliminary data.</text>
</comment>
<feature type="domain" description="Peptidase S9 prolyl oligopeptidase catalytic" evidence="3">
    <location>
        <begin position="458"/>
        <end position="671"/>
    </location>
</feature>
<dbReference type="SUPFAM" id="SSF53474">
    <property type="entry name" value="alpha/beta-Hydrolases"/>
    <property type="match status" value="1"/>
</dbReference>
<accession>A0ABU9BN51</accession>
<dbReference type="PRINTS" id="PR00862">
    <property type="entry name" value="PROLIGOPTASE"/>
</dbReference>
<dbReference type="InterPro" id="IPR001375">
    <property type="entry name" value="Peptidase_S9_cat"/>
</dbReference>
<keyword evidence="1 4" id="KW-0378">Hydrolase</keyword>
<dbReference type="PANTHER" id="PTHR42776:SF27">
    <property type="entry name" value="DIPEPTIDYL PEPTIDASE FAMILY MEMBER 6"/>
    <property type="match status" value="1"/>
</dbReference>
<dbReference type="InterPro" id="IPR029058">
    <property type="entry name" value="AB_hydrolase_fold"/>
</dbReference>
<dbReference type="SUPFAM" id="SSF75011">
    <property type="entry name" value="3-carboxy-cis,cis-mucoante lactonizing enzyme"/>
    <property type="match status" value="1"/>
</dbReference>
<evidence type="ECO:0000256" key="1">
    <source>
        <dbReference type="ARBA" id="ARBA00022801"/>
    </source>
</evidence>
<dbReference type="InterPro" id="IPR002470">
    <property type="entry name" value="Peptidase_S9A"/>
</dbReference>
<dbReference type="PANTHER" id="PTHR42776">
    <property type="entry name" value="SERINE PEPTIDASE S9 FAMILY MEMBER"/>
    <property type="match status" value="1"/>
</dbReference>
<evidence type="ECO:0000259" key="3">
    <source>
        <dbReference type="Pfam" id="PF00326"/>
    </source>
</evidence>
<dbReference type="Proteomes" id="UP001371218">
    <property type="component" value="Unassembled WGS sequence"/>
</dbReference>
<dbReference type="EMBL" id="JBBUTG010000005">
    <property type="protein sequence ID" value="MEK8031377.1"/>
    <property type="molecule type" value="Genomic_DNA"/>
</dbReference>
<evidence type="ECO:0000256" key="2">
    <source>
        <dbReference type="SAM" id="SignalP"/>
    </source>
</evidence>
<gene>
    <name evidence="4" type="ORF">AACH06_11160</name>
</gene>
<keyword evidence="2" id="KW-0732">Signal</keyword>
<sequence length="674" mass="74066">MIEPIRAALLGIAVVATSTQAAPSAAEFFRPPAISSAVLSPSGKYAAVTQISPDIGRQVLAVVDLGARTLKGNIVAAYPNGDVRDVLWVNDDRLVYTVADLQTSFFNQHGRGLYSIERRGGENPLKLVKRSWGEDGGTVNLSPEIARVRPRDLSLDPNHRVLSTLGDGSPNIVVQRFNWSQDDVLLGTSLLKLNTETGRSEPIGAGAPPHAMEWLVDSSGTPRLVESEDEGVTRFHWRNAAGAWTQIREMPTYGAASVKGTWIDALAVGKDDKLYVTTSDDRNGDERVLAVADMRQAGAEPKIILATQGYDFTGSLIRGAGDAIVGIRYLTDAKGTYWFDPALKAIQEQVDKALPTTNNLIDCGRCDSPDNVLVEAYSDRQPTVYMIFRVKAGQVEMLAPSRPGLKAADMAERGFERIPTRDGLSMPVHVTKPQGTKGPLPMVVLVHGGPYVRGGEWEWDADSQFLASRGYLVIEPEFRGSRGYGSTWYRAGWKQWGLAMQDDIADATRWAIDKGLADGKRVCIAGGSYGGYATLMGLVRYPDLYRCGVEYFGVTDIELMYTSSWSDLSPTFRQYGMPVLIGDRAKDAEQLARTSPLKQHSKITQPLLMAHGRQDSRVPIEHGTKLRDALREHNSQVDWVVYAEEAHGWTSANNKIDFWTRVEKFLDKSLKPAP</sequence>
<reference evidence="4 5" key="1">
    <citation type="submission" date="2024-04" db="EMBL/GenBank/DDBJ databases">
        <title>Novel species of the genus Ideonella isolated from streams.</title>
        <authorList>
            <person name="Lu H."/>
        </authorList>
    </citation>
    <scope>NUCLEOTIDE SEQUENCE [LARGE SCALE GENOMIC DNA]</scope>
    <source>
        <strain evidence="4 5">DXS29W</strain>
    </source>
</reference>
<feature type="signal peptide" evidence="2">
    <location>
        <begin position="1"/>
        <end position="21"/>
    </location>
</feature>
<proteinExistence type="predicted"/>
<evidence type="ECO:0000313" key="4">
    <source>
        <dbReference type="EMBL" id="MEK8031377.1"/>
    </source>
</evidence>
<name>A0ABU9BN51_9BURK</name>
<organism evidence="4 5">
    <name type="scientific">Ideonella lacteola</name>
    <dbReference type="NCBI Taxonomy" id="2984193"/>
    <lineage>
        <taxon>Bacteria</taxon>
        <taxon>Pseudomonadati</taxon>
        <taxon>Pseudomonadota</taxon>
        <taxon>Betaproteobacteria</taxon>
        <taxon>Burkholderiales</taxon>
        <taxon>Sphaerotilaceae</taxon>
        <taxon>Ideonella</taxon>
    </lineage>
</organism>
<dbReference type="RefSeq" id="WP_341425755.1">
    <property type="nucleotide sequence ID" value="NZ_JBBUTG010000005.1"/>
</dbReference>
<dbReference type="Pfam" id="PF00326">
    <property type="entry name" value="Peptidase_S9"/>
    <property type="match status" value="1"/>
</dbReference>
<evidence type="ECO:0000313" key="5">
    <source>
        <dbReference type="Proteomes" id="UP001371218"/>
    </source>
</evidence>
<protein>
    <submittedName>
        <fullName evidence="4">Alpha/beta fold hydrolase</fullName>
    </submittedName>
</protein>
<dbReference type="GO" id="GO:0016787">
    <property type="term" value="F:hydrolase activity"/>
    <property type="evidence" value="ECO:0007669"/>
    <property type="project" value="UniProtKB-KW"/>
</dbReference>
<keyword evidence="5" id="KW-1185">Reference proteome</keyword>
<dbReference type="Gene3D" id="3.40.50.1820">
    <property type="entry name" value="alpha/beta hydrolase"/>
    <property type="match status" value="1"/>
</dbReference>
<feature type="chain" id="PRO_5045492641" evidence="2">
    <location>
        <begin position="22"/>
        <end position="674"/>
    </location>
</feature>